<proteinExistence type="predicted"/>
<evidence type="ECO:0000259" key="4">
    <source>
        <dbReference type="PROSITE" id="PS01124"/>
    </source>
</evidence>
<comment type="caution">
    <text evidence="5">The sequence shown here is derived from an EMBL/GenBank/DDBJ whole genome shotgun (WGS) entry which is preliminary data.</text>
</comment>
<dbReference type="Proteomes" id="UP000265955">
    <property type="component" value="Unassembled WGS sequence"/>
</dbReference>
<dbReference type="SMART" id="SM00342">
    <property type="entry name" value="HTH_ARAC"/>
    <property type="match status" value="1"/>
</dbReference>
<evidence type="ECO:0000313" key="5">
    <source>
        <dbReference type="EMBL" id="RJF91949.1"/>
    </source>
</evidence>
<accession>A0A3A3FXZ9</accession>
<keyword evidence="1" id="KW-0805">Transcription regulation</keyword>
<evidence type="ECO:0000313" key="6">
    <source>
        <dbReference type="Proteomes" id="UP000265955"/>
    </source>
</evidence>
<dbReference type="InterPro" id="IPR009057">
    <property type="entry name" value="Homeodomain-like_sf"/>
</dbReference>
<gene>
    <name evidence="5" type="ORF">D3871_25105</name>
</gene>
<dbReference type="GO" id="GO:0000976">
    <property type="term" value="F:transcription cis-regulatory region binding"/>
    <property type="evidence" value="ECO:0007669"/>
    <property type="project" value="TreeGrafter"/>
</dbReference>
<dbReference type="OrthoDB" id="6506763at2"/>
<dbReference type="Pfam" id="PF12625">
    <property type="entry name" value="Arabinose_bd"/>
    <property type="match status" value="1"/>
</dbReference>
<name>A0A3A3FXZ9_9BURK</name>
<dbReference type="PRINTS" id="PR00032">
    <property type="entry name" value="HTHARAC"/>
</dbReference>
<dbReference type="PANTHER" id="PTHR47894">
    <property type="entry name" value="HTH-TYPE TRANSCRIPTIONAL REGULATOR GADX"/>
    <property type="match status" value="1"/>
</dbReference>
<dbReference type="GO" id="GO:0003700">
    <property type="term" value="F:DNA-binding transcription factor activity"/>
    <property type="evidence" value="ECO:0007669"/>
    <property type="project" value="InterPro"/>
</dbReference>
<keyword evidence="2" id="KW-0238">DNA-binding</keyword>
<dbReference type="InterPro" id="IPR020449">
    <property type="entry name" value="Tscrpt_reg_AraC-type_HTH"/>
</dbReference>
<reference evidence="6" key="1">
    <citation type="submission" date="2018-09" db="EMBL/GenBank/DDBJ databases">
        <authorList>
            <person name="Zhu H."/>
        </authorList>
    </citation>
    <scope>NUCLEOTIDE SEQUENCE [LARGE SCALE GENOMIC DNA]</scope>
    <source>
        <strain evidence="6">K1R23-30</strain>
    </source>
</reference>
<dbReference type="EMBL" id="QYUO01000003">
    <property type="protein sequence ID" value="RJF91949.1"/>
    <property type="molecule type" value="Genomic_DNA"/>
</dbReference>
<dbReference type="PROSITE" id="PS01124">
    <property type="entry name" value="HTH_ARAC_FAMILY_2"/>
    <property type="match status" value="1"/>
</dbReference>
<keyword evidence="3" id="KW-0804">Transcription</keyword>
<evidence type="ECO:0000256" key="1">
    <source>
        <dbReference type="ARBA" id="ARBA00023015"/>
    </source>
</evidence>
<dbReference type="InterPro" id="IPR018060">
    <property type="entry name" value="HTH_AraC"/>
</dbReference>
<evidence type="ECO:0000256" key="2">
    <source>
        <dbReference type="ARBA" id="ARBA00023125"/>
    </source>
</evidence>
<feature type="domain" description="HTH araC/xylS-type" evidence="4">
    <location>
        <begin position="242"/>
        <end position="339"/>
    </location>
</feature>
<dbReference type="SUPFAM" id="SSF46689">
    <property type="entry name" value="Homeodomain-like"/>
    <property type="match status" value="1"/>
</dbReference>
<dbReference type="AlphaFoldDB" id="A0A3A3FXZ9"/>
<dbReference type="RefSeq" id="WP_119771847.1">
    <property type="nucleotide sequence ID" value="NZ_QYUO01000003.1"/>
</dbReference>
<dbReference type="GO" id="GO:0005829">
    <property type="term" value="C:cytosol"/>
    <property type="evidence" value="ECO:0007669"/>
    <property type="project" value="TreeGrafter"/>
</dbReference>
<protein>
    <submittedName>
        <fullName evidence="5">AraC family transcriptional regulator</fullName>
    </submittedName>
</protein>
<dbReference type="InterPro" id="IPR032687">
    <property type="entry name" value="AraC-type_N"/>
</dbReference>
<dbReference type="PANTHER" id="PTHR47894:SF1">
    <property type="entry name" value="HTH-TYPE TRANSCRIPTIONAL REGULATOR VQSM"/>
    <property type="match status" value="1"/>
</dbReference>
<organism evidence="5 6">
    <name type="scientific">Noviherbaspirillum saxi</name>
    <dbReference type="NCBI Taxonomy" id="2320863"/>
    <lineage>
        <taxon>Bacteria</taxon>
        <taxon>Pseudomonadati</taxon>
        <taxon>Pseudomonadota</taxon>
        <taxon>Betaproteobacteria</taxon>
        <taxon>Burkholderiales</taxon>
        <taxon>Oxalobacteraceae</taxon>
        <taxon>Noviherbaspirillum</taxon>
    </lineage>
</organism>
<dbReference type="Gene3D" id="1.10.10.60">
    <property type="entry name" value="Homeodomain-like"/>
    <property type="match status" value="1"/>
</dbReference>
<evidence type="ECO:0000256" key="3">
    <source>
        <dbReference type="ARBA" id="ARBA00023163"/>
    </source>
</evidence>
<dbReference type="Pfam" id="PF12833">
    <property type="entry name" value="HTH_18"/>
    <property type="match status" value="1"/>
</dbReference>
<keyword evidence="6" id="KW-1185">Reference proteome</keyword>
<sequence>MIENPHQVSATVSAHFLHAMLRPVRQVRNHAAVMGILSEARIAPELLDRPGARITREQFVLLYKRIAFELDDEMLGLWSRPVRGGTLKYLCLSLLDAPTILIALNRFLRFWNLILDDYRLHMSRQNGLVRISLAPRHPAVPVTMLGHELMMKLIHGIVSWLLAKEIAIERVEFAFDRPAHAADYIFLYPGEVTYSARESCVWLADAYCQMSFKREKHQLWAFLKRAPEDWAFTMFNRGSISARTREYLETRLDQAVDIQHVADAFHLSVRTLTRKFTDEGVTFQSVKDALRRDVAVQRLSKSTTSIAAIAMDLGYANAAAFCRAFKQWTGSTPTAYRRGDDRHEVS</sequence>